<evidence type="ECO:0000313" key="1">
    <source>
        <dbReference type="EMBL" id="KAI8553349.1"/>
    </source>
</evidence>
<dbReference type="Proteomes" id="UP001062846">
    <property type="component" value="Chromosome 5"/>
</dbReference>
<comment type="caution">
    <text evidence="1">The sequence shown here is derived from an EMBL/GenBank/DDBJ whole genome shotgun (WGS) entry which is preliminary data.</text>
</comment>
<dbReference type="EMBL" id="CM046392">
    <property type="protein sequence ID" value="KAI8553349.1"/>
    <property type="molecule type" value="Genomic_DNA"/>
</dbReference>
<name>A0ACC0NJZ5_RHOML</name>
<proteinExistence type="predicted"/>
<evidence type="ECO:0000313" key="2">
    <source>
        <dbReference type="Proteomes" id="UP001062846"/>
    </source>
</evidence>
<keyword evidence="2" id="KW-1185">Reference proteome</keyword>
<reference evidence="1" key="1">
    <citation type="submission" date="2022-02" db="EMBL/GenBank/DDBJ databases">
        <title>Plant Genome Project.</title>
        <authorList>
            <person name="Zhang R.-G."/>
        </authorList>
    </citation>
    <scope>NUCLEOTIDE SEQUENCE</scope>
    <source>
        <strain evidence="1">AT1</strain>
    </source>
</reference>
<protein>
    <submittedName>
        <fullName evidence="1">Uncharacterized protein</fullName>
    </submittedName>
</protein>
<gene>
    <name evidence="1" type="ORF">RHMOL_Rhmol05G0008600</name>
</gene>
<sequence length="77" mass="9225">MLIEDDMARGELLSRIVSRLSISLHNKLIFHNTMMDKTKYLRVRDTNGVKMMFYLNEDEVDVFVEEQYPFDTSTRYI</sequence>
<organism evidence="1 2">
    <name type="scientific">Rhododendron molle</name>
    <name type="common">Chinese azalea</name>
    <name type="synonym">Azalea mollis</name>
    <dbReference type="NCBI Taxonomy" id="49168"/>
    <lineage>
        <taxon>Eukaryota</taxon>
        <taxon>Viridiplantae</taxon>
        <taxon>Streptophyta</taxon>
        <taxon>Embryophyta</taxon>
        <taxon>Tracheophyta</taxon>
        <taxon>Spermatophyta</taxon>
        <taxon>Magnoliopsida</taxon>
        <taxon>eudicotyledons</taxon>
        <taxon>Gunneridae</taxon>
        <taxon>Pentapetalae</taxon>
        <taxon>asterids</taxon>
        <taxon>Ericales</taxon>
        <taxon>Ericaceae</taxon>
        <taxon>Ericoideae</taxon>
        <taxon>Rhodoreae</taxon>
        <taxon>Rhododendron</taxon>
    </lineage>
</organism>
<accession>A0ACC0NJZ5</accession>